<dbReference type="NCBIfam" id="TIGR00046">
    <property type="entry name" value="RsmE family RNA methyltransferase"/>
    <property type="match status" value="1"/>
</dbReference>
<dbReference type="InterPro" id="IPR046886">
    <property type="entry name" value="RsmE_MTase_dom"/>
</dbReference>
<feature type="domain" description="Ribosomal RNA small subunit methyltransferase E methyltransferase" evidence="11">
    <location>
        <begin position="73"/>
        <end position="238"/>
    </location>
</feature>
<evidence type="ECO:0000256" key="5">
    <source>
        <dbReference type="ARBA" id="ARBA00022603"/>
    </source>
</evidence>
<evidence type="ECO:0000256" key="10">
    <source>
        <dbReference type="PIRNR" id="PIRNR015601"/>
    </source>
</evidence>
<name>A0A1F7RNJ2_9BACT</name>
<keyword evidence="6 10" id="KW-0808">Transferase</keyword>
<evidence type="ECO:0000256" key="7">
    <source>
        <dbReference type="ARBA" id="ARBA00022691"/>
    </source>
</evidence>
<dbReference type="PIRSF" id="PIRSF015601">
    <property type="entry name" value="MTase_slr0722"/>
    <property type="match status" value="1"/>
</dbReference>
<reference evidence="13 14" key="1">
    <citation type="journal article" date="2016" name="Nat. Commun.">
        <title>Thousands of microbial genomes shed light on interconnected biogeochemical processes in an aquifer system.</title>
        <authorList>
            <person name="Anantharaman K."/>
            <person name="Brown C.T."/>
            <person name="Hug L.A."/>
            <person name="Sharon I."/>
            <person name="Castelle C.J."/>
            <person name="Probst A.J."/>
            <person name="Thomas B.C."/>
            <person name="Singh A."/>
            <person name="Wilkins M.J."/>
            <person name="Karaoz U."/>
            <person name="Brodie E.L."/>
            <person name="Williams K.H."/>
            <person name="Hubbard S.S."/>
            <person name="Banfield J.F."/>
        </authorList>
    </citation>
    <scope>NUCLEOTIDE SEQUENCE [LARGE SCALE GENOMIC DNA]</scope>
</reference>
<evidence type="ECO:0000256" key="8">
    <source>
        <dbReference type="ARBA" id="ARBA00025699"/>
    </source>
</evidence>
<comment type="function">
    <text evidence="8 10">Specifically methylates the N3 position of the uracil ring of uridine 1498 (m3U1498) in 16S rRNA. Acts on the fully assembled 30S ribosomal subunit.</text>
</comment>
<dbReference type="CDD" id="cd18084">
    <property type="entry name" value="RsmE-like"/>
    <property type="match status" value="1"/>
</dbReference>
<evidence type="ECO:0000313" key="14">
    <source>
        <dbReference type="Proteomes" id="UP000179266"/>
    </source>
</evidence>
<keyword evidence="4 10" id="KW-0698">rRNA processing</keyword>
<organism evidence="13 14">
    <name type="scientific">Candidatus Schekmanbacteria bacterium RBG_13_48_7</name>
    <dbReference type="NCBI Taxonomy" id="1817878"/>
    <lineage>
        <taxon>Bacteria</taxon>
        <taxon>Candidatus Schekmaniibacteriota</taxon>
    </lineage>
</organism>
<evidence type="ECO:0000256" key="9">
    <source>
        <dbReference type="ARBA" id="ARBA00047944"/>
    </source>
</evidence>
<evidence type="ECO:0000256" key="2">
    <source>
        <dbReference type="ARBA" id="ARBA00005528"/>
    </source>
</evidence>
<comment type="catalytic activity">
    <reaction evidence="9 10">
        <text>uridine(1498) in 16S rRNA + S-adenosyl-L-methionine = N(3)-methyluridine(1498) in 16S rRNA + S-adenosyl-L-homocysteine + H(+)</text>
        <dbReference type="Rhea" id="RHEA:42920"/>
        <dbReference type="Rhea" id="RHEA-COMP:10283"/>
        <dbReference type="Rhea" id="RHEA-COMP:10284"/>
        <dbReference type="ChEBI" id="CHEBI:15378"/>
        <dbReference type="ChEBI" id="CHEBI:57856"/>
        <dbReference type="ChEBI" id="CHEBI:59789"/>
        <dbReference type="ChEBI" id="CHEBI:65315"/>
        <dbReference type="ChEBI" id="CHEBI:74502"/>
        <dbReference type="EC" id="2.1.1.193"/>
    </reaction>
</comment>
<dbReference type="InterPro" id="IPR015947">
    <property type="entry name" value="PUA-like_sf"/>
</dbReference>
<dbReference type="GO" id="GO:0005737">
    <property type="term" value="C:cytoplasm"/>
    <property type="evidence" value="ECO:0007669"/>
    <property type="project" value="UniProtKB-SubCell"/>
</dbReference>
<evidence type="ECO:0000256" key="4">
    <source>
        <dbReference type="ARBA" id="ARBA00022552"/>
    </source>
</evidence>
<evidence type="ECO:0000259" key="12">
    <source>
        <dbReference type="Pfam" id="PF20260"/>
    </source>
</evidence>
<dbReference type="GO" id="GO:0070042">
    <property type="term" value="F:rRNA (uridine-N3-)-methyltransferase activity"/>
    <property type="evidence" value="ECO:0007669"/>
    <property type="project" value="TreeGrafter"/>
</dbReference>
<dbReference type="GO" id="GO:0070475">
    <property type="term" value="P:rRNA base methylation"/>
    <property type="evidence" value="ECO:0007669"/>
    <property type="project" value="TreeGrafter"/>
</dbReference>
<feature type="domain" description="Ribosomal RNA small subunit methyltransferase E PUA-like" evidence="12">
    <location>
        <begin position="20"/>
        <end position="64"/>
    </location>
</feature>
<dbReference type="PANTHER" id="PTHR30027:SF3">
    <property type="entry name" value="16S RRNA (URACIL(1498)-N(3))-METHYLTRANSFERASE"/>
    <property type="match status" value="1"/>
</dbReference>
<dbReference type="Pfam" id="PF04452">
    <property type="entry name" value="Methyltrans_RNA"/>
    <property type="match status" value="1"/>
</dbReference>
<gene>
    <name evidence="13" type="ORF">A2161_13610</name>
</gene>
<dbReference type="SUPFAM" id="SSF75217">
    <property type="entry name" value="alpha/beta knot"/>
    <property type="match status" value="1"/>
</dbReference>
<dbReference type="Gene3D" id="3.40.1280.10">
    <property type="match status" value="1"/>
</dbReference>
<dbReference type="InterPro" id="IPR029026">
    <property type="entry name" value="tRNA_m1G_MTases_N"/>
</dbReference>
<dbReference type="EMBL" id="MGDD01000316">
    <property type="protein sequence ID" value="OGL42564.1"/>
    <property type="molecule type" value="Genomic_DNA"/>
</dbReference>
<keyword evidence="5 10" id="KW-0489">Methyltransferase</keyword>
<dbReference type="EC" id="2.1.1.193" evidence="10"/>
<evidence type="ECO:0000313" key="13">
    <source>
        <dbReference type="EMBL" id="OGL42564.1"/>
    </source>
</evidence>
<evidence type="ECO:0000256" key="3">
    <source>
        <dbReference type="ARBA" id="ARBA00022490"/>
    </source>
</evidence>
<evidence type="ECO:0000256" key="6">
    <source>
        <dbReference type="ARBA" id="ARBA00022679"/>
    </source>
</evidence>
<comment type="subcellular location">
    <subcellularLocation>
        <location evidence="1 10">Cytoplasm</location>
    </subcellularLocation>
</comment>
<dbReference type="Proteomes" id="UP000179266">
    <property type="component" value="Unassembled WGS sequence"/>
</dbReference>
<accession>A0A1F7RNJ2</accession>
<proteinExistence type="inferred from homology"/>
<dbReference type="InterPro" id="IPR029028">
    <property type="entry name" value="Alpha/beta_knot_MTases"/>
</dbReference>
<protein>
    <recommendedName>
        <fullName evidence="10">Ribosomal RNA small subunit methyltransferase E</fullName>
        <ecNumber evidence="10">2.1.1.193</ecNumber>
    </recommendedName>
</protein>
<dbReference type="PANTHER" id="PTHR30027">
    <property type="entry name" value="RIBOSOMAL RNA SMALL SUBUNIT METHYLTRANSFERASE E"/>
    <property type="match status" value="1"/>
</dbReference>
<dbReference type="AlphaFoldDB" id="A0A1F7RNJ2"/>
<dbReference type="InterPro" id="IPR006700">
    <property type="entry name" value="RsmE"/>
</dbReference>
<dbReference type="SUPFAM" id="SSF88697">
    <property type="entry name" value="PUA domain-like"/>
    <property type="match status" value="1"/>
</dbReference>
<comment type="caution">
    <text evidence="13">The sequence shown here is derived from an EMBL/GenBank/DDBJ whole genome shotgun (WGS) entry which is preliminary data.</text>
</comment>
<keyword evidence="3 10" id="KW-0963">Cytoplasm</keyword>
<dbReference type="InterPro" id="IPR046887">
    <property type="entry name" value="RsmE_PUA-like"/>
</dbReference>
<comment type="similarity">
    <text evidence="2 10">Belongs to the RNA methyltransferase RsmE family.</text>
</comment>
<evidence type="ECO:0000259" key="11">
    <source>
        <dbReference type="Pfam" id="PF04452"/>
    </source>
</evidence>
<keyword evidence="7 10" id="KW-0949">S-adenosyl-L-methionine</keyword>
<dbReference type="Pfam" id="PF20260">
    <property type="entry name" value="PUA_4"/>
    <property type="match status" value="1"/>
</dbReference>
<sequence length="246" mass="27839">MPKFYFSPSQKDGEKVVFFGEEFHHIIHVHRFRVGDRIESMDGEGNSYKLELCKILTNSVEAKIIRACQQTCESKLDIRLFQAIPKKRGMDLVIQKGTELGINTVIPLITTYMVGNRDPVALLKYRQRWQTIAKEAAKQCGRSVIPQVGTPLDVFAIEPFQDKECLQFALHEKSMIPFSAMIKKTHNAKTIRFAVGPEGGFDTKEIDHLSRSGFSITNFGKRILRTETVGLVVTAVLQYIYGDLGE</sequence>
<evidence type="ECO:0000256" key="1">
    <source>
        <dbReference type="ARBA" id="ARBA00004496"/>
    </source>
</evidence>